<protein>
    <submittedName>
        <fullName evidence="1">Uncharacterized protein</fullName>
    </submittedName>
</protein>
<keyword evidence="2" id="KW-1185">Reference proteome</keyword>
<accession>A0AC60QE53</accession>
<comment type="caution">
    <text evidence="1">The sequence shown here is derived from an EMBL/GenBank/DDBJ whole genome shotgun (WGS) entry which is preliminary data.</text>
</comment>
<sequence>MQSGTSVSPLPEIPHRRLPPSPVVPLSRAELRRGPIPYRTCEVRYVRRITPCKRLGGDIFSQVAPNFDSSDAFVAITSGSIAPSSSATPRRGPQPDFLPVQRAAAVALRSVLGTFGTGLLPAKYDRTGFSEKRALPLEPCNCSGASFQGKGNCIPSSSRGHRQIGYVDI</sequence>
<name>A0AC60QE53_IXOPE</name>
<gene>
    <name evidence="1" type="ORF">HPB47_022064</name>
</gene>
<proteinExistence type="predicted"/>
<evidence type="ECO:0000313" key="1">
    <source>
        <dbReference type="EMBL" id="KAG0431145.1"/>
    </source>
</evidence>
<dbReference type="Proteomes" id="UP000805193">
    <property type="component" value="Unassembled WGS sequence"/>
</dbReference>
<reference evidence="1 2" key="1">
    <citation type="journal article" date="2020" name="Cell">
        <title>Large-Scale Comparative Analyses of Tick Genomes Elucidate Their Genetic Diversity and Vector Capacities.</title>
        <authorList>
            <consortium name="Tick Genome and Microbiome Consortium (TIGMIC)"/>
            <person name="Jia N."/>
            <person name="Wang J."/>
            <person name="Shi W."/>
            <person name="Du L."/>
            <person name="Sun Y."/>
            <person name="Zhan W."/>
            <person name="Jiang J.F."/>
            <person name="Wang Q."/>
            <person name="Zhang B."/>
            <person name="Ji P."/>
            <person name="Bell-Sakyi L."/>
            <person name="Cui X.M."/>
            <person name="Yuan T.T."/>
            <person name="Jiang B.G."/>
            <person name="Yang W.F."/>
            <person name="Lam T.T."/>
            <person name="Chang Q.C."/>
            <person name="Ding S.J."/>
            <person name="Wang X.J."/>
            <person name="Zhu J.G."/>
            <person name="Ruan X.D."/>
            <person name="Zhao L."/>
            <person name="Wei J.T."/>
            <person name="Ye R.Z."/>
            <person name="Que T.C."/>
            <person name="Du C.H."/>
            <person name="Zhou Y.H."/>
            <person name="Cheng J.X."/>
            <person name="Dai P.F."/>
            <person name="Guo W.B."/>
            <person name="Han X.H."/>
            <person name="Huang E.J."/>
            <person name="Li L.F."/>
            <person name="Wei W."/>
            <person name="Gao Y.C."/>
            <person name="Liu J.Z."/>
            <person name="Shao H.Z."/>
            <person name="Wang X."/>
            <person name="Wang C.C."/>
            <person name="Yang T.C."/>
            <person name="Huo Q.B."/>
            <person name="Li W."/>
            <person name="Chen H.Y."/>
            <person name="Chen S.E."/>
            <person name="Zhou L.G."/>
            <person name="Ni X.B."/>
            <person name="Tian J.H."/>
            <person name="Sheng Y."/>
            <person name="Liu T."/>
            <person name="Pan Y.S."/>
            <person name="Xia L.Y."/>
            <person name="Li J."/>
            <person name="Zhao F."/>
            <person name="Cao W.C."/>
        </authorList>
    </citation>
    <scope>NUCLEOTIDE SEQUENCE [LARGE SCALE GENOMIC DNA]</scope>
    <source>
        <strain evidence="1">Iper-2018</strain>
    </source>
</reference>
<evidence type="ECO:0000313" key="2">
    <source>
        <dbReference type="Proteomes" id="UP000805193"/>
    </source>
</evidence>
<dbReference type="EMBL" id="JABSTQ010009252">
    <property type="protein sequence ID" value="KAG0431145.1"/>
    <property type="molecule type" value="Genomic_DNA"/>
</dbReference>
<organism evidence="1 2">
    <name type="scientific">Ixodes persulcatus</name>
    <name type="common">Taiga tick</name>
    <dbReference type="NCBI Taxonomy" id="34615"/>
    <lineage>
        <taxon>Eukaryota</taxon>
        <taxon>Metazoa</taxon>
        <taxon>Ecdysozoa</taxon>
        <taxon>Arthropoda</taxon>
        <taxon>Chelicerata</taxon>
        <taxon>Arachnida</taxon>
        <taxon>Acari</taxon>
        <taxon>Parasitiformes</taxon>
        <taxon>Ixodida</taxon>
        <taxon>Ixodoidea</taxon>
        <taxon>Ixodidae</taxon>
        <taxon>Ixodinae</taxon>
        <taxon>Ixodes</taxon>
    </lineage>
</organism>